<dbReference type="Gene3D" id="1.20.1250.20">
    <property type="entry name" value="MFS general substrate transporter like domains"/>
    <property type="match status" value="1"/>
</dbReference>
<dbReference type="GeneID" id="70236650"/>
<keyword evidence="3" id="KW-0813">Transport</keyword>
<dbReference type="InterPro" id="IPR011701">
    <property type="entry name" value="MFS"/>
</dbReference>
<accession>A0A9P8P2S4</accession>
<reference evidence="9" key="1">
    <citation type="journal article" date="2021" name="Open Biol.">
        <title>Shared evolutionary footprints suggest mitochondrial oxidative damage underlies multiple complex I losses in fungi.</title>
        <authorList>
            <person name="Schikora-Tamarit M.A."/>
            <person name="Marcet-Houben M."/>
            <person name="Nosek J."/>
            <person name="Gabaldon T."/>
        </authorList>
    </citation>
    <scope>NUCLEOTIDE SEQUENCE</scope>
    <source>
        <strain evidence="9">CBS6075</strain>
    </source>
</reference>
<feature type="transmembrane region" description="Helical" evidence="7">
    <location>
        <begin position="521"/>
        <end position="540"/>
    </location>
</feature>
<evidence type="ECO:0000256" key="5">
    <source>
        <dbReference type="ARBA" id="ARBA00022989"/>
    </source>
</evidence>
<feature type="transmembrane region" description="Helical" evidence="7">
    <location>
        <begin position="345"/>
        <end position="365"/>
    </location>
</feature>
<evidence type="ECO:0000259" key="8">
    <source>
        <dbReference type="PROSITE" id="PS50850"/>
    </source>
</evidence>
<keyword evidence="10" id="KW-1185">Reference proteome</keyword>
<dbReference type="Pfam" id="PF07690">
    <property type="entry name" value="MFS_1"/>
    <property type="match status" value="1"/>
</dbReference>
<evidence type="ECO:0000256" key="6">
    <source>
        <dbReference type="ARBA" id="ARBA00023136"/>
    </source>
</evidence>
<evidence type="ECO:0000256" key="1">
    <source>
        <dbReference type="ARBA" id="ARBA00004127"/>
    </source>
</evidence>
<comment type="subcellular location">
    <subcellularLocation>
        <location evidence="1">Endomembrane system</location>
        <topology evidence="1">Multi-pass membrane protein</topology>
    </subcellularLocation>
</comment>
<dbReference type="Proteomes" id="UP000769157">
    <property type="component" value="Unassembled WGS sequence"/>
</dbReference>
<dbReference type="EMBL" id="JAEUBE010000352">
    <property type="protein sequence ID" value="KAH3663971.1"/>
    <property type="molecule type" value="Genomic_DNA"/>
</dbReference>
<feature type="transmembrane region" description="Helical" evidence="7">
    <location>
        <begin position="197"/>
        <end position="217"/>
    </location>
</feature>
<evidence type="ECO:0000256" key="3">
    <source>
        <dbReference type="ARBA" id="ARBA00022448"/>
    </source>
</evidence>
<comment type="caution">
    <text evidence="9">The sequence shown here is derived from an EMBL/GenBank/DDBJ whole genome shotgun (WGS) entry which is preliminary data.</text>
</comment>
<dbReference type="InterPro" id="IPR036259">
    <property type="entry name" value="MFS_trans_sf"/>
</dbReference>
<feature type="domain" description="Major facilitator superfamily (MFS) profile" evidence="8">
    <location>
        <begin position="42"/>
        <end position="545"/>
    </location>
</feature>
<feature type="transmembrane region" description="Helical" evidence="7">
    <location>
        <begin position="238"/>
        <end position="257"/>
    </location>
</feature>
<feature type="transmembrane region" description="Helical" evidence="7">
    <location>
        <begin position="38"/>
        <end position="64"/>
    </location>
</feature>
<feature type="transmembrane region" description="Helical" evidence="7">
    <location>
        <begin position="377"/>
        <end position="394"/>
    </location>
</feature>
<evidence type="ECO:0000256" key="2">
    <source>
        <dbReference type="ARBA" id="ARBA00008335"/>
    </source>
</evidence>
<dbReference type="GO" id="GO:0012505">
    <property type="term" value="C:endomembrane system"/>
    <property type="evidence" value="ECO:0007669"/>
    <property type="project" value="UniProtKB-SubCell"/>
</dbReference>
<dbReference type="GO" id="GO:0015174">
    <property type="term" value="F:basic amino acid transmembrane transporter activity"/>
    <property type="evidence" value="ECO:0007669"/>
    <property type="project" value="TreeGrafter"/>
</dbReference>
<feature type="transmembrane region" description="Helical" evidence="7">
    <location>
        <begin position="269"/>
        <end position="288"/>
    </location>
</feature>
<organism evidence="9 10">
    <name type="scientific">Ogataea philodendri</name>
    <dbReference type="NCBI Taxonomy" id="1378263"/>
    <lineage>
        <taxon>Eukaryota</taxon>
        <taxon>Fungi</taxon>
        <taxon>Dikarya</taxon>
        <taxon>Ascomycota</taxon>
        <taxon>Saccharomycotina</taxon>
        <taxon>Pichiomycetes</taxon>
        <taxon>Pichiales</taxon>
        <taxon>Pichiaceae</taxon>
        <taxon>Ogataea</taxon>
    </lineage>
</organism>
<feature type="transmembrane region" description="Helical" evidence="7">
    <location>
        <begin position="76"/>
        <end position="95"/>
    </location>
</feature>
<name>A0A9P8P2S4_9ASCO</name>
<feature type="transmembrane region" description="Helical" evidence="7">
    <location>
        <begin position="308"/>
        <end position="333"/>
    </location>
</feature>
<dbReference type="SUPFAM" id="SSF103473">
    <property type="entry name" value="MFS general substrate transporter"/>
    <property type="match status" value="1"/>
</dbReference>
<feature type="transmembrane region" description="Helical" evidence="7">
    <location>
        <begin position="107"/>
        <end position="130"/>
    </location>
</feature>
<feature type="transmembrane region" description="Helical" evidence="7">
    <location>
        <begin position="441"/>
        <end position="463"/>
    </location>
</feature>
<dbReference type="PANTHER" id="PTHR23501">
    <property type="entry name" value="MAJOR FACILITATOR SUPERFAMILY"/>
    <property type="match status" value="1"/>
</dbReference>
<evidence type="ECO:0000256" key="7">
    <source>
        <dbReference type="SAM" id="Phobius"/>
    </source>
</evidence>
<feature type="transmembrane region" description="Helical" evidence="7">
    <location>
        <begin position="409"/>
        <end position="429"/>
    </location>
</feature>
<dbReference type="PROSITE" id="PS50850">
    <property type="entry name" value="MFS"/>
    <property type="match status" value="1"/>
</dbReference>
<evidence type="ECO:0000313" key="9">
    <source>
        <dbReference type="EMBL" id="KAH3663971.1"/>
    </source>
</evidence>
<proteinExistence type="inferred from homology"/>
<dbReference type="AlphaFoldDB" id="A0A9P8P2S4"/>
<dbReference type="Gene3D" id="1.20.1720.10">
    <property type="entry name" value="Multidrug resistance protein D"/>
    <property type="match status" value="1"/>
</dbReference>
<dbReference type="PANTHER" id="PTHR23501:SF191">
    <property type="entry name" value="VACUOLAR BASIC AMINO ACID TRANSPORTER 4"/>
    <property type="match status" value="1"/>
</dbReference>
<protein>
    <recommendedName>
        <fullName evidence="8">Major facilitator superfamily (MFS) profile domain-containing protein</fullName>
    </recommendedName>
</protein>
<dbReference type="GO" id="GO:0000329">
    <property type="term" value="C:fungal-type vacuole membrane"/>
    <property type="evidence" value="ECO:0007669"/>
    <property type="project" value="TreeGrafter"/>
</dbReference>
<feature type="transmembrane region" description="Helical" evidence="7">
    <location>
        <begin position="169"/>
        <end position="191"/>
    </location>
</feature>
<dbReference type="InterPro" id="IPR020846">
    <property type="entry name" value="MFS_dom"/>
</dbReference>
<keyword evidence="5 7" id="KW-1133">Transmembrane helix</keyword>
<evidence type="ECO:0000256" key="4">
    <source>
        <dbReference type="ARBA" id="ARBA00022692"/>
    </source>
</evidence>
<comment type="similarity">
    <text evidence="2">Belongs to the major facilitator superfamily.</text>
</comment>
<keyword evidence="4 7" id="KW-0812">Transmembrane</keyword>
<keyword evidence="6 7" id="KW-0472">Membrane</keyword>
<dbReference type="OrthoDB" id="3437016at2759"/>
<sequence>MSSSGEEEALQVPKPVDYGSISAPELPSPADEKLPRSVFLIILISLFIYVFLSALDSTMVATLLGVIASDMNELENVSWVAASYLLSCAAFQPLFGKISDIFGRKPIVQICAILFAIGCAMCGITTSFWSLVAGRFITGIGGGGLNAMASITVSDIVSKRQRGLYQGYLNIFFHCGAASGGVIAGVFERLFGWRSAFLVQVPVCLICIFLTQLYFQLPKSSVGNGMQGHGYWKKLAHIDYTGSFILVSALLALMLAASFAGQEQDSSPLLFRGLVLYSVFGLVSFYYYDLKVASQPIIPIRLLHNRTVLASSLCCWFISMNLFTCLFYLPFYWSAVKNLSPLECGMRLILGSFAASVSSMVAGYIIRQSGRYWRQQLYTGIVVVLGSLLVFSSRRNDSVILDSLVNVPLRYGTSSVITILLIAMISSVKSNEQALVTSIQYGFRSTGSTLGVSLASALLQFSLRGQLNSRFAKLSDIPEKWVGKLDLIKNSALADPSYTFTGAPQFARNAILDSYDYSCHIVFGFLIVTGLLSLVSICFIEDHDLESDK</sequence>
<gene>
    <name evidence="9" type="ORF">OGAPHI_004685</name>
</gene>
<reference evidence="9" key="2">
    <citation type="submission" date="2021-01" db="EMBL/GenBank/DDBJ databases">
        <authorList>
            <person name="Schikora-Tamarit M.A."/>
        </authorList>
    </citation>
    <scope>NUCLEOTIDE SEQUENCE</scope>
    <source>
        <strain evidence="9">CBS6075</strain>
    </source>
</reference>
<evidence type="ECO:0000313" key="10">
    <source>
        <dbReference type="Proteomes" id="UP000769157"/>
    </source>
</evidence>
<dbReference type="RefSeq" id="XP_046060251.1">
    <property type="nucleotide sequence ID" value="XM_046205789.1"/>
</dbReference>